<dbReference type="InterPro" id="IPR011009">
    <property type="entry name" value="Kinase-like_dom_sf"/>
</dbReference>
<dbReference type="Pfam" id="PF00069">
    <property type="entry name" value="Pkinase"/>
    <property type="match status" value="1"/>
</dbReference>
<sequence>MAELVFERVRHCTTCNARFFSRGLLGFHNVLFHGPCIQLESWTDSTIPDSEPASMDSDRPGIPFYVVRTNLVSLILSWKIYLVPQRTAGIFAEICCARYCTTPFDNRQEVQERFNSAYKLLEEIEQYSYEQNSFLVKALIQGYRNRLKLNQVIQIIEVTHESRLTETMDDADNEIVDCLNRLGSDDDGYHMQQLCSEDIQDFIDLVYEILRSHAISESPRRVIPPVFNRNLRFDETCRKSLHRRVSRLAEEARKLPSGLVVNGVTQLDIFPWASGSYGDVYVGDLGGQKIAIKRMRVYQRNSLDEGDKLDKLIEIVAGLHYLHTHNIVHGDLRPPNILIDDVGHVKLSDFGLANFADSTLQSVSNPEAGSQSPERHFPDLLSSLGVSDYLPTKEVDVFALGTVCWEENVPSPENQSGSFETSKVDNYLLYRMLHLLLKFHPKQGTS</sequence>
<organism evidence="2 3">
    <name type="scientific">Meripilus lineatus</name>
    <dbReference type="NCBI Taxonomy" id="2056292"/>
    <lineage>
        <taxon>Eukaryota</taxon>
        <taxon>Fungi</taxon>
        <taxon>Dikarya</taxon>
        <taxon>Basidiomycota</taxon>
        <taxon>Agaricomycotina</taxon>
        <taxon>Agaricomycetes</taxon>
        <taxon>Polyporales</taxon>
        <taxon>Meripilaceae</taxon>
        <taxon>Meripilus</taxon>
    </lineage>
</organism>
<dbReference type="SUPFAM" id="SSF56112">
    <property type="entry name" value="Protein kinase-like (PK-like)"/>
    <property type="match status" value="1"/>
</dbReference>
<name>A0AAD5UXR1_9APHY</name>
<dbReference type="Gene3D" id="1.10.510.10">
    <property type="entry name" value="Transferase(Phosphotransferase) domain 1"/>
    <property type="match status" value="1"/>
</dbReference>
<dbReference type="AlphaFoldDB" id="A0AAD5UXR1"/>
<dbReference type="InterPro" id="IPR000719">
    <property type="entry name" value="Prot_kinase_dom"/>
</dbReference>
<evidence type="ECO:0000313" key="2">
    <source>
        <dbReference type="EMBL" id="KAJ3480613.1"/>
    </source>
</evidence>
<dbReference type="PROSITE" id="PS00028">
    <property type="entry name" value="ZINC_FINGER_C2H2_1"/>
    <property type="match status" value="1"/>
</dbReference>
<protein>
    <recommendedName>
        <fullName evidence="1">Protein kinase domain-containing protein</fullName>
    </recommendedName>
</protein>
<dbReference type="InterPro" id="IPR050167">
    <property type="entry name" value="Ser_Thr_protein_kinase"/>
</dbReference>
<dbReference type="GO" id="GO:0004672">
    <property type="term" value="F:protein kinase activity"/>
    <property type="evidence" value="ECO:0007669"/>
    <property type="project" value="InterPro"/>
</dbReference>
<proteinExistence type="predicted"/>
<gene>
    <name evidence="2" type="ORF">NLI96_g8216</name>
</gene>
<dbReference type="Proteomes" id="UP001212997">
    <property type="component" value="Unassembled WGS sequence"/>
</dbReference>
<reference evidence="2" key="1">
    <citation type="submission" date="2022-07" db="EMBL/GenBank/DDBJ databases">
        <title>Genome Sequence of Physisporinus lineatus.</title>
        <authorList>
            <person name="Buettner E."/>
        </authorList>
    </citation>
    <scope>NUCLEOTIDE SEQUENCE</scope>
    <source>
        <strain evidence="2">VT162</strain>
    </source>
</reference>
<evidence type="ECO:0000313" key="3">
    <source>
        <dbReference type="Proteomes" id="UP001212997"/>
    </source>
</evidence>
<dbReference type="GO" id="GO:0005524">
    <property type="term" value="F:ATP binding"/>
    <property type="evidence" value="ECO:0007669"/>
    <property type="project" value="InterPro"/>
</dbReference>
<comment type="caution">
    <text evidence="2">The sequence shown here is derived from an EMBL/GenBank/DDBJ whole genome shotgun (WGS) entry which is preliminary data.</text>
</comment>
<feature type="domain" description="Protein kinase" evidence="1">
    <location>
        <begin position="80"/>
        <end position="446"/>
    </location>
</feature>
<evidence type="ECO:0000259" key="1">
    <source>
        <dbReference type="PROSITE" id="PS50011"/>
    </source>
</evidence>
<keyword evidence="3" id="KW-1185">Reference proteome</keyword>
<dbReference type="EMBL" id="JANAWD010000365">
    <property type="protein sequence ID" value="KAJ3480613.1"/>
    <property type="molecule type" value="Genomic_DNA"/>
</dbReference>
<dbReference type="InterPro" id="IPR013087">
    <property type="entry name" value="Znf_C2H2_type"/>
</dbReference>
<accession>A0AAD5UXR1</accession>
<dbReference type="PROSITE" id="PS50011">
    <property type="entry name" value="PROTEIN_KINASE_DOM"/>
    <property type="match status" value="1"/>
</dbReference>
<dbReference type="PANTHER" id="PTHR23257">
    <property type="entry name" value="SERINE-THREONINE PROTEIN KINASE"/>
    <property type="match status" value="1"/>
</dbReference>